<comment type="caution">
    <text evidence="2">The sequence shown here is derived from an EMBL/GenBank/DDBJ whole genome shotgun (WGS) entry which is preliminary data.</text>
</comment>
<evidence type="ECO:0000256" key="1">
    <source>
        <dbReference type="SAM" id="Phobius"/>
    </source>
</evidence>
<protein>
    <recommendedName>
        <fullName evidence="4">DUF3987 domain-containing protein</fullName>
    </recommendedName>
</protein>
<keyword evidence="1" id="KW-1133">Transmembrane helix</keyword>
<evidence type="ECO:0000313" key="3">
    <source>
        <dbReference type="Proteomes" id="UP000239068"/>
    </source>
</evidence>
<evidence type="ECO:0008006" key="4">
    <source>
        <dbReference type="Google" id="ProtNLM"/>
    </source>
</evidence>
<dbReference type="Proteomes" id="UP000239068">
    <property type="component" value="Unassembled WGS sequence"/>
</dbReference>
<keyword evidence="3" id="KW-1185">Reference proteome</keyword>
<sequence length="440" mass="50572">MINSKGSIERKLDELILTQREKSILALNKILVSIPPEYSDLINEAFIYKRVPKEYLLSAMLFSVSTSMGLTFFIESLGYKNYANLYFTIVGSRGDTKSEALKLATSPLVNEDDESYDNYCSMVKDYNSEVDDEPTRKQILLQNSTIEAVHKTHSENPNAVGIYIDEVYTLIEKMGNSNSRDGVEWRTFLLQGYTNAYVDVGRKTTKSFRIKETYPNLLGGIQNEFVPKLFANGNLESGFIDRQLFTPKLVENNKLIRGVISKKVVADYNLLISNILQYKNQSEKKEEIIKKFKIDLTEQAEDRMFEYTQELINRKETAGKILKEYHAKMQISIHKLSLVLHLMKISKDMDYTKKLDLETVELAIIVNEYFLCNFKIILNENYHKSSNEPSLDEIIKTAIKNNALQKSVVDITKVPKGTVSKHWNKILEKQETGNQNSKLF</sequence>
<dbReference type="Pfam" id="PF13148">
    <property type="entry name" value="DUF3987"/>
    <property type="match status" value="1"/>
</dbReference>
<organism evidence="2 3">
    <name type="scientific">Polaribacter glomeratus</name>
    <dbReference type="NCBI Taxonomy" id="102"/>
    <lineage>
        <taxon>Bacteria</taxon>
        <taxon>Pseudomonadati</taxon>
        <taxon>Bacteroidota</taxon>
        <taxon>Flavobacteriia</taxon>
        <taxon>Flavobacteriales</taxon>
        <taxon>Flavobacteriaceae</taxon>
    </lineage>
</organism>
<evidence type="ECO:0000313" key="2">
    <source>
        <dbReference type="EMBL" id="PQJ82791.1"/>
    </source>
</evidence>
<feature type="transmembrane region" description="Helical" evidence="1">
    <location>
        <begin position="55"/>
        <end position="74"/>
    </location>
</feature>
<reference evidence="2 3" key="1">
    <citation type="submission" date="2016-12" db="EMBL/GenBank/DDBJ databases">
        <title>Trade-off between light-utilization and light-protection in marine flavobacteria.</title>
        <authorList>
            <person name="Kumagai Y."/>
            <person name="Yoshizawa S."/>
            <person name="Kogure K."/>
            <person name="Iwasaki W."/>
        </authorList>
    </citation>
    <scope>NUCLEOTIDE SEQUENCE [LARGE SCALE GENOMIC DNA]</scope>
    <source>
        <strain evidence="2 3">ATCC 43844</strain>
    </source>
</reference>
<keyword evidence="1" id="KW-0472">Membrane</keyword>
<dbReference type="AlphaFoldDB" id="A0A2S7WZF3"/>
<dbReference type="OrthoDB" id="2781056at2"/>
<accession>A0A2S7WZF3</accession>
<name>A0A2S7WZF3_9FLAO</name>
<dbReference type="EMBL" id="MSCM01000001">
    <property type="protein sequence ID" value="PQJ82791.1"/>
    <property type="molecule type" value="Genomic_DNA"/>
</dbReference>
<dbReference type="RefSeq" id="WP_105021337.1">
    <property type="nucleotide sequence ID" value="NZ_MSCM01000001.1"/>
</dbReference>
<keyword evidence="1" id="KW-0812">Transmembrane</keyword>
<gene>
    <name evidence="2" type="ORF">BTO16_09460</name>
</gene>
<proteinExistence type="predicted"/>
<dbReference type="InterPro" id="IPR025048">
    <property type="entry name" value="DUF3987"/>
</dbReference>